<feature type="transmembrane region" description="Helical" evidence="1">
    <location>
        <begin position="7"/>
        <end position="28"/>
    </location>
</feature>
<keyword evidence="1" id="KW-0472">Membrane</keyword>
<keyword evidence="3" id="KW-1185">Reference proteome</keyword>
<feature type="transmembrane region" description="Helical" evidence="1">
    <location>
        <begin position="83"/>
        <end position="104"/>
    </location>
</feature>
<gene>
    <name evidence="2" type="ORF">V5799_018888</name>
</gene>
<proteinExistence type="predicted"/>
<evidence type="ECO:0000256" key="1">
    <source>
        <dbReference type="SAM" id="Phobius"/>
    </source>
</evidence>
<accession>A0AAQ4EYG7</accession>
<dbReference type="EMBL" id="JARKHS020009423">
    <property type="protein sequence ID" value="KAK8779771.1"/>
    <property type="molecule type" value="Genomic_DNA"/>
</dbReference>
<keyword evidence="1" id="KW-0812">Transmembrane</keyword>
<protein>
    <submittedName>
        <fullName evidence="2">Uncharacterized protein</fullName>
    </submittedName>
</protein>
<keyword evidence="1" id="KW-1133">Transmembrane helix</keyword>
<evidence type="ECO:0000313" key="3">
    <source>
        <dbReference type="Proteomes" id="UP001321473"/>
    </source>
</evidence>
<sequence>MYNAGVVLFQGVAWATLLVCGLQLWHAVGRSLSNIAPVPLLPKSLDRCPLLANTTDANMENISMAGDFMPKNSAVFPLYQISYHWISLIGLMLTMVLGTTLSLVTGEQSVQGVVFLNRVTLLKRF</sequence>
<comment type="caution">
    <text evidence="2">The sequence shown here is derived from an EMBL/GenBank/DDBJ whole genome shotgun (WGS) entry which is preliminary data.</text>
</comment>
<evidence type="ECO:0000313" key="2">
    <source>
        <dbReference type="EMBL" id="KAK8779771.1"/>
    </source>
</evidence>
<organism evidence="2 3">
    <name type="scientific">Amblyomma americanum</name>
    <name type="common">Lone star tick</name>
    <dbReference type="NCBI Taxonomy" id="6943"/>
    <lineage>
        <taxon>Eukaryota</taxon>
        <taxon>Metazoa</taxon>
        <taxon>Ecdysozoa</taxon>
        <taxon>Arthropoda</taxon>
        <taxon>Chelicerata</taxon>
        <taxon>Arachnida</taxon>
        <taxon>Acari</taxon>
        <taxon>Parasitiformes</taxon>
        <taxon>Ixodida</taxon>
        <taxon>Ixodoidea</taxon>
        <taxon>Ixodidae</taxon>
        <taxon>Amblyomminae</taxon>
        <taxon>Amblyomma</taxon>
    </lineage>
</organism>
<reference evidence="2 3" key="1">
    <citation type="journal article" date="2023" name="Arcadia Sci">
        <title>De novo assembly of a long-read Amblyomma americanum tick genome.</title>
        <authorList>
            <person name="Chou S."/>
            <person name="Poskanzer K.E."/>
            <person name="Rollins M."/>
            <person name="Thuy-Boun P.S."/>
        </authorList>
    </citation>
    <scope>NUCLEOTIDE SEQUENCE [LARGE SCALE GENOMIC DNA]</scope>
    <source>
        <strain evidence="2">F_SG_1</strain>
        <tissue evidence="2">Salivary glands</tissue>
    </source>
</reference>
<dbReference type="AlphaFoldDB" id="A0AAQ4EYG7"/>
<dbReference type="Proteomes" id="UP001321473">
    <property type="component" value="Unassembled WGS sequence"/>
</dbReference>
<name>A0AAQ4EYG7_AMBAM</name>